<protein>
    <recommendedName>
        <fullName evidence="5">Lipoprotein</fullName>
    </recommendedName>
</protein>
<reference evidence="3 4" key="1">
    <citation type="submission" date="2020-08" db="EMBL/GenBank/DDBJ databases">
        <title>Genomic Encyclopedia of Type Strains, Phase III (KMG-III): the genomes of soil and plant-associated and newly described type strains.</title>
        <authorList>
            <person name="Whitman W."/>
        </authorList>
    </citation>
    <scope>NUCLEOTIDE SEQUENCE [LARGE SCALE GENOMIC DNA]</scope>
    <source>
        <strain evidence="3 4">CECT 3265</strain>
    </source>
</reference>
<proteinExistence type="predicted"/>
<evidence type="ECO:0008006" key="5">
    <source>
        <dbReference type="Google" id="ProtNLM"/>
    </source>
</evidence>
<evidence type="ECO:0000256" key="2">
    <source>
        <dbReference type="SAM" id="SignalP"/>
    </source>
</evidence>
<sequence length="208" mass="22625">MHRRRTALVVSAAVLLLSAPLLTACGSAAHPGAAAVVGDDRITVSQLQHEVNDVRDAQQSSPQGRQLQANSARLNQDTLIRLVQYRIVARAAEDNGVEVTRREAQRRRADVERSNGGAEAVRSRFLALGIAPDRIDEALTMDLTRAKLDGKLGTARTNDVLRRTSDALHVDVNPRYGTWDPKRGIAQPTQEPWLRAAAPAPGEPQRPA</sequence>
<evidence type="ECO:0000313" key="4">
    <source>
        <dbReference type="Proteomes" id="UP000556436"/>
    </source>
</evidence>
<dbReference type="AlphaFoldDB" id="A0A7W7LBN8"/>
<feature type="signal peptide" evidence="2">
    <location>
        <begin position="1"/>
        <end position="23"/>
    </location>
</feature>
<dbReference type="PROSITE" id="PS51257">
    <property type="entry name" value="PROKAR_LIPOPROTEIN"/>
    <property type="match status" value="1"/>
</dbReference>
<dbReference type="EMBL" id="JACHJG010000005">
    <property type="protein sequence ID" value="MBB4887062.1"/>
    <property type="molecule type" value="Genomic_DNA"/>
</dbReference>
<organism evidence="3 4">
    <name type="scientific">Streptomyces netropsis</name>
    <name type="common">Streptoverticillium netropsis</name>
    <dbReference type="NCBI Taxonomy" id="55404"/>
    <lineage>
        <taxon>Bacteria</taxon>
        <taxon>Bacillati</taxon>
        <taxon>Actinomycetota</taxon>
        <taxon>Actinomycetes</taxon>
        <taxon>Kitasatosporales</taxon>
        <taxon>Streptomycetaceae</taxon>
        <taxon>Streptomyces</taxon>
    </lineage>
</organism>
<dbReference type="InterPro" id="IPR027304">
    <property type="entry name" value="Trigger_fact/SurA_dom_sf"/>
</dbReference>
<dbReference type="Proteomes" id="UP000556436">
    <property type="component" value="Unassembled WGS sequence"/>
</dbReference>
<feature type="region of interest" description="Disordered" evidence="1">
    <location>
        <begin position="181"/>
        <end position="208"/>
    </location>
</feature>
<comment type="caution">
    <text evidence="3">The sequence shown here is derived from an EMBL/GenBank/DDBJ whole genome shotgun (WGS) entry which is preliminary data.</text>
</comment>
<keyword evidence="2" id="KW-0732">Signal</keyword>
<keyword evidence="4" id="KW-1185">Reference proteome</keyword>
<dbReference type="SUPFAM" id="SSF109998">
    <property type="entry name" value="Triger factor/SurA peptide-binding domain-like"/>
    <property type="match status" value="1"/>
</dbReference>
<dbReference type="Gene3D" id="1.10.4030.10">
    <property type="entry name" value="Porin chaperone SurA, peptide-binding domain"/>
    <property type="match status" value="1"/>
</dbReference>
<evidence type="ECO:0000313" key="3">
    <source>
        <dbReference type="EMBL" id="MBB4887062.1"/>
    </source>
</evidence>
<gene>
    <name evidence="3" type="ORF">FHS38_003107</name>
</gene>
<dbReference type="Pfam" id="PF13624">
    <property type="entry name" value="SurA_N_3"/>
    <property type="match status" value="1"/>
</dbReference>
<feature type="chain" id="PRO_5038503811" description="Lipoprotein" evidence="2">
    <location>
        <begin position="24"/>
        <end position="208"/>
    </location>
</feature>
<accession>A0A7W7LBN8</accession>
<dbReference type="RefSeq" id="WP_184734082.1">
    <property type="nucleotide sequence ID" value="NZ_BMRW01000005.1"/>
</dbReference>
<evidence type="ECO:0000256" key="1">
    <source>
        <dbReference type="SAM" id="MobiDB-lite"/>
    </source>
</evidence>
<name>A0A7W7LBN8_STRNE</name>